<dbReference type="Pfam" id="PF00400">
    <property type="entry name" value="WD40"/>
    <property type="match status" value="2"/>
</dbReference>
<feature type="repeat" description="WD" evidence="3">
    <location>
        <begin position="27"/>
        <end position="43"/>
    </location>
</feature>
<evidence type="ECO:0000256" key="1">
    <source>
        <dbReference type="ARBA" id="ARBA00022574"/>
    </source>
</evidence>
<evidence type="ECO:0000256" key="3">
    <source>
        <dbReference type="PROSITE-ProRule" id="PRU00221"/>
    </source>
</evidence>
<dbReference type="EMBL" id="CAXKWB010000451">
    <property type="protein sequence ID" value="CAL4060898.1"/>
    <property type="molecule type" value="Genomic_DNA"/>
</dbReference>
<gene>
    <name evidence="4" type="ORF">MNOR_LOCUS1653</name>
</gene>
<name>A0AAV2PMS5_MEGNR</name>
<dbReference type="Gene3D" id="2.130.10.10">
    <property type="entry name" value="YVTN repeat-like/Quinoprotein amine dehydrogenase"/>
    <property type="match status" value="2"/>
</dbReference>
<proteinExistence type="predicted"/>
<dbReference type="PANTHER" id="PTHR19848:SF8">
    <property type="entry name" value="F-BOX AND WD REPEAT DOMAIN CONTAINING 7"/>
    <property type="match status" value="1"/>
</dbReference>
<dbReference type="AlphaFoldDB" id="A0AAV2PMS5"/>
<evidence type="ECO:0000256" key="2">
    <source>
        <dbReference type="ARBA" id="ARBA00022737"/>
    </source>
</evidence>
<comment type="caution">
    <text evidence="4">The sequence shown here is derived from an EMBL/GenBank/DDBJ whole genome shotgun (WGS) entry which is preliminary data.</text>
</comment>
<evidence type="ECO:0000313" key="4">
    <source>
        <dbReference type="EMBL" id="CAL4060898.1"/>
    </source>
</evidence>
<dbReference type="PROSITE" id="PS00678">
    <property type="entry name" value="WD_REPEATS_1"/>
    <property type="match status" value="1"/>
</dbReference>
<evidence type="ECO:0000313" key="5">
    <source>
        <dbReference type="Proteomes" id="UP001497623"/>
    </source>
</evidence>
<dbReference type="PROSITE" id="PS50082">
    <property type="entry name" value="WD_REPEATS_2"/>
    <property type="match status" value="2"/>
</dbReference>
<keyword evidence="5" id="KW-1185">Reference proteome</keyword>
<keyword evidence="1 3" id="KW-0853">WD repeat</keyword>
<organism evidence="4 5">
    <name type="scientific">Meganyctiphanes norvegica</name>
    <name type="common">Northern krill</name>
    <name type="synonym">Thysanopoda norvegica</name>
    <dbReference type="NCBI Taxonomy" id="48144"/>
    <lineage>
        <taxon>Eukaryota</taxon>
        <taxon>Metazoa</taxon>
        <taxon>Ecdysozoa</taxon>
        <taxon>Arthropoda</taxon>
        <taxon>Crustacea</taxon>
        <taxon>Multicrustacea</taxon>
        <taxon>Malacostraca</taxon>
        <taxon>Eumalacostraca</taxon>
        <taxon>Eucarida</taxon>
        <taxon>Euphausiacea</taxon>
        <taxon>Euphausiidae</taxon>
        <taxon>Meganyctiphanes</taxon>
    </lineage>
</organism>
<dbReference type="InterPro" id="IPR011047">
    <property type="entry name" value="Quinoprotein_ADH-like_sf"/>
</dbReference>
<protein>
    <submittedName>
        <fullName evidence="4">Uncharacterized protein</fullName>
    </submittedName>
</protein>
<accession>A0AAV2PMS5</accession>
<dbReference type="InterPro" id="IPR015943">
    <property type="entry name" value="WD40/YVTN_repeat-like_dom_sf"/>
</dbReference>
<reference evidence="4 5" key="1">
    <citation type="submission" date="2024-05" db="EMBL/GenBank/DDBJ databases">
        <authorList>
            <person name="Wallberg A."/>
        </authorList>
    </citation>
    <scope>NUCLEOTIDE SEQUENCE [LARGE SCALE GENOMIC DNA]</scope>
</reference>
<dbReference type="SUPFAM" id="SSF50998">
    <property type="entry name" value="Quinoprotein alcohol dehydrogenase-like"/>
    <property type="match status" value="1"/>
</dbReference>
<dbReference type="Proteomes" id="UP001497623">
    <property type="component" value="Unassembled WGS sequence"/>
</dbReference>
<sequence>MVQLTVVAQASEEHQHGSDCEGITVYSDYVITGADDGKIKVWDSNLKLLREVQAFDDSIQRVVVSNDVVYALSYRIIKAFEFESLAPKDLAIPPFKCDVRCLKADDEYLYVGNDEGYIYTYDLSGQKVGERKLTEPVFDMYLTSGRIFSVRDRGITVSEPRKIGSDLIVLQTLRGSYPLALWDNYLASANQEETKNIVVYNKDSYKKICDIQGHDLIILCMCGWDSWLASGSYDKKLKLWDMSNNGNLAAEVELPGFVMSTVTNGDGAYIYVGLKFGYVCKVKVT</sequence>
<dbReference type="InterPro" id="IPR019775">
    <property type="entry name" value="WD40_repeat_CS"/>
</dbReference>
<dbReference type="SMART" id="SM00320">
    <property type="entry name" value="WD40"/>
    <property type="match status" value="2"/>
</dbReference>
<dbReference type="PANTHER" id="PTHR19848">
    <property type="entry name" value="WD40 REPEAT PROTEIN"/>
    <property type="match status" value="1"/>
</dbReference>
<dbReference type="InterPro" id="IPR001680">
    <property type="entry name" value="WD40_rpt"/>
</dbReference>
<keyword evidence="2" id="KW-0677">Repeat</keyword>
<feature type="repeat" description="WD" evidence="3">
    <location>
        <begin position="228"/>
        <end position="250"/>
    </location>
</feature>